<evidence type="ECO:0000256" key="2">
    <source>
        <dbReference type="SAM" id="SignalP"/>
    </source>
</evidence>
<sequence length="169" mass="17381">MKIFILPAVAGALLLTGCAGVKSDFDCDATTSDRCMTMSQANQLARDKTGSDAPGKPAAGAARSPAELPRTVPVVSSQNVPAQSVPTTTPPAITSAPSAPVSSEASVNTLSCNTVRCDGAGSVRAQRAGEQIATVWVAPWIDSSDAFHQPGRISFVTSGPEWVMPARIN</sequence>
<name>A0ABY3NXY0_9ENTR</name>
<dbReference type="RefSeq" id="WP_129036158.1">
    <property type="nucleotide sequence ID" value="NZ_SDDX01000027.1"/>
</dbReference>
<comment type="caution">
    <text evidence="3">The sequence shown here is derived from an EMBL/GenBank/DDBJ whole genome shotgun (WGS) entry which is preliminary data.</text>
</comment>
<evidence type="ECO:0000256" key="1">
    <source>
        <dbReference type="SAM" id="MobiDB-lite"/>
    </source>
</evidence>
<dbReference type="NCBIfam" id="TIGR02747">
    <property type="entry name" value="TraV"/>
    <property type="match status" value="1"/>
</dbReference>
<proteinExistence type="predicted"/>
<evidence type="ECO:0000313" key="4">
    <source>
        <dbReference type="Proteomes" id="UP000323910"/>
    </source>
</evidence>
<dbReference type="EMBL" id="VTFR01000014">
    <property type="protein sequence ID" value="TYT29238.1"/>
    <property type="molecule type" value="Genomic_DNA"/>
</dbReference>
<feature type="signal peptide" evidence="2">
    <location>
        <begin position="1"/>
        <end position="21"/>
    </location>
</feature>
<keyword evidence="2" id="KW-0732">Signal</keyword>
<gene>
    <name evidence="3" type="primary">traV</name>
    <name evidence="3" type="ORF">FZO59_20815</name>
</gene>
<keyword evidence="4" id="KW-1185">Reference proteome</keyword>
<dbReference type="Pfam" id="PF09676">
    <property type="entry name" value="TraV"/>
    <property type="match status" value="1"/>
</dbReference>
<dbReference type="PROSITE" id="PS51257">
    <property type="entry name" value="PROKAR_LIPOPROTEIN"/>
    <property type="match status" value="1"/>
</dbReference>
<dbReference type="InterPro" id="IPR014118">
    <property type="entry name" value="T4SS_TraV"/>
</dbReference>
<evidence type="ECO:0000313" key="3">
    <source>
        <dbReference type="EMBL" id="TYT29238.1"/>
    </source>
</evidence>
<feature type="chain" id="PRO_5046997013" evidence="2">
    <location>
        <begin position="22"/>
        <end position="169"/>
    </location>
</feature>
<keyword evidence="3" id="KW-0449">Lipoprotein</keyword>
<feature type="region of interest" description="Disordered" evidence="1">
    <location>
        <begin position="41"/>
        <end position="100"/>
    </location>
</feature>
<feature type="compositionally biased region" description="Low complexity" evidence="1">
    <location>
        <begin position="84"/>
        <end position="100"/>
    </location>
</feature>
<accession>A0ABY3NXY0</accession>
<reference evidence="3 4" key="1">
    <citation type="submission" date="2019-08" db="EMBL/GenBank/DDBJ databases">
        <title>The draft genome of Lelliottia nimipressuralis strain CICC 24156.</title>
        <authorList>
            <person name="Wu W."/>
            <person name="Feng Y."/>
            <person name="Zong Z."/>
        </authorList>
    </citation>
    <scope>NUCLEOTIDE SEQUENCE [LARGE SCALE GENOMIC DNA]</scope>
    <source>
        <strain evidence="3 4">CICC 24156</strain>
    </source>
</reference>
<dbReference type="Proteomes" id="UP000323910">
    <property type="component" value="Unassembled WGS sequence"/>
</dbReference>
<organism evidence="3 4">
    <name type="scientific">Lelliottia nimipressuralis</name>
    <dbReference type="NCBI Taxonomy" id="69220"/>
    <lineage>
        <taxon>Bacteria</taxon>
        <taxon>Pseudomonadati</taxon>
        <taxon>Pseudomonadota</taxon>
        <taxon>Gammaproteobacteria</taxon>
        <taxon>Enterobacterales</taxon>
        <taxon>Enterobacteriaceae</taxon>
        <taxon>Lelliottia</taxon>
    </lineage>
</organism>
<protein>
    <submittedName>
        <fullName evidence="3">Type IV conjugative transfer system lipoprotein TraV</fullName>
    </submittedName>
</protein>